<organism evidence="3 4">
    <name type="scientific">Duganella guangzhouensis</name>
    <dbReference type="NCBI Taxonomy" id="2666084"/>
    <lineage>
        <taxon>Bacteria</taxon>
        <taxon>Pseudomonadati</taxon>
        <taxon>Pseudomonadota</taxon>
        <taxon>Betaproteobacteria</taxon>
        <taxon>Burkholderiales</taxon>
        <taxon>Oxalobacteraceae</taxon>
        <taxon>Telluria group</taxon>
        <taxon>Duganella</taxon>
    </lineage>
</organism>
<dbReference type="Gene3D" id="3.60.15.10">
    <property type="entry name" value="Ribonuclease Z/Hydroxyacylglutathione hydrolase-like"/>
    <property type="match status" value="1"/>
</dbReference>
<dbReference type="NCBIfam" id="NF012229">
    <property type="entry name" value="bla_class_B_core"/>
    <property type="match status" value="1"/>
</dbReference>
<feature type="domain" description="Metallo-beta-lactamase" evidence="2">
    <location>
        <begin position="53"/>
        <end position="248"/>
    </location>
</feature>
<gene>
    <name evidence="3" type="primary">bla</name>
    <name evidence="3" type="ORF">GJ699_12760</name>
</gene>
<dbReference type="Pfam" id="PF00753">
    <property type="entry name" value="Lactamase_B"/>
    <property type="match status" value="1"/>
</dbReference>
<name>A0A6I2KYQ9_9BURK</name>
<dbReference type="NCBIfam" id="NF033105">
    <property type="entry name" value="bla_subclass_B3"/>
    <property type="match status" value="1"/>
</dbReference>
<dbReference type="InterPro" id="IPR050855">
    <property type="entry name" value="NDM-1-like"/>
</dbReference>
<dbReference type="RefSeq" id="WP_154376736.1">
    <property type="nucleotide sequence ID" value="NZ_WKJK01000006.1"/>
</dbReference>
<keyword evidence="4" id="KW-1185">Reference proteome</keyword>
<proteinExistence type="predicted"/>
<dbReference type="PANTHER" id="PTHR42951:SF17">
    <property type="entry name" value="METALLO-BETA-LACTAMASE DOMAIN-CONTAINING PROTEIN"/>
    <property type="match status" value="1"/>
</dbReference>
<reference evidence="3 4" key="1">
    <citation type="submission" date="2019-11" db="EMBL/GenBank/DDBJ databases">
        <title>Novel species isolated from a subtropical stream in China.</title>
        <authorList>
            <person name="Lu H."/>
        </authorList>
    </citation>
    <scope>NUCLEOTIDE SEQUENCE [LARGE SCALE GENOMIC DNA]</scope>
    <source>
        <strain evidence="3 4">FT80W</strain>
    </source>
</reference>
<dbReference type="AlphaFoldDB" id="A0A6I2KYQ9"/>
<evidence type="ECO:0000313" key="4">
    <source>
        <dbReference type="Proteomes" id="UP000433309"/>
    </source>
</evidence>
<comment type="caution">
    <text evidence="3">The sequence shown here is derived from an EMBL/GenBank/DDBJ whole genome shotgun (WGS) entry which is preliminary data.</text>
</comment>
<dbReference type="InterPro" id="IPR036866">
    <property type="entry name" value="RibonucZ/Hydroxyglut_hydro"/>
</dbReference>
<sequence length="295" mass="31081">MKLVVKILLAFVATAGSAHAHDAPVNCDDCAEWNKPVKPFNVYGNTWYVGVDGLSSLLVTGPQGHILLDGGLPQSAPIIEANIKALGFRIEDVKLIVNSHAHWDHAGGIAALQRASGAVVAASRSGALALQSGTNGPDDPQYQADPVMHVAKVKKVKVVRDGEILKVGPISVTAHMTPGHTPGSTTWTWASCEGQRCLDVAFADSLNAYASGDFKFIGNGKTPDISASFAASIARVATLKCDIIISVHPGLTDVMEKAAARTPDRNPFIDANGCRAYAAEASQRLAKRLAKERGE</sequence>
<dbReference type="PANTHER" id="PTHR42951">
    <property type="entry name" value="METALLO-BETA-LACTAMASE DOMAIN-CONTAINING"/>
    <property type="match status" value="1"/>
</dbReference>
<dbReference type="Proteomes" id="UP000433309">
    <property type="component" value="Unassembled WGS sequence"/>
</dbReference>
<dbReference type="SUPFAM" id="SSF56281">
    <property type="entry name" value="Metallo-hydrolase/oxidoreductase"/>
    <property type="match status" value="1"/>
</dbReference>
<dbReference type="SMART" id="SM00849">
    <property type="entry name" value="Lactamase_B"/>
    <property type="match status" value="1"/>
</dbReference>
<accession>A0A6I2KYQ9</accession>
<feature type="chain" id="PRO_5026092911" evidence="1">
    <location>
        <begin position="21"/>
        <end position="295"/>
    </location>
</feature>
<protein>
    <submittedName>
        <fullName evidence="3">Subclass B3 metallo-beta-lactamase</fullName>
    </submittedName>
</protein>
<keyword evidence="1" id="KW-0732">Signal</keyword>
<dbReference type="EMBL" id="WKJK01000006">
    <property type="protein sequence ID" value="MRW90863.1"/>
    <property type="molecule type" value="Genomic_DNA"/>
</dbReference>
<evidence type="ECO:0000259" key="2">
    <source>
        <dbReference type="SMART" id="SM00849"/>
    </source>
</evidence>
<feature type="signal peptide" evidence="1">
    <location>
        <begin position="1"/>
        <end position="20"/>
    </location>
</feature>
<dbReference type="InterPro" id="IPR001279">
    <property type="entry name" value="Metallo-B-lactamas"/>
</dbReference>
<evidence type="ECO:0000256" key="1">
    <source>
        <dbReference type="SAM" id="SignalP"/>
    </source>
</evidence>
<evidence type="ECO:0000313" key="3">
    <source>
        <dbReference type="EMBL" id="MRW90863.1"/>
    </source>
</evidence>